<organism evidence="2 3">
    <name type="scientific">Thalassotalea euphylliae</name>
    <dbReference type="NCBI Taxonomy" id="1655234"/>
    <lineage>
        <taxon>Bacteria</taxon>
        <taxon>Pseudomonadati</taxon>
        <taxon>Pseudomonadota</taxon>
        <taxon>Gammaproteobacteria</taxon>
        <taxon>Alteromonadales</taxon>
        <taxon>Colwelliaceae</taxon>
        <taxon>Thalassotalea</taxon>
    </lineage>
</organism>
<dbReference type="EMBL" id="QUOU01000001">
    <property type="protein sequence ID" value="REL27366.1"/>
    <property type="molecule type" value="Genomic_DNA"/>
</dbReference>
<gene>
    <name evidence="2" type="ORF">DXX93_12850</name>
</gene>
<accession>A0A3E0TRW3</accession>
<evidence type="ECO:0000313" key="2">
    <source>
        <dbReference type="EMBL" id="REL27366.1"/>
    </source>
</evidence>
<protein>
    <submittedName>
        <fullName evidence="2">Uncharacterized protein</fullName>
    </submittedName>
</protein>
<feature type="region of interest" description="Disordered" evidence="1">
    <location>
        <begin position="49"/>
        <end position="79"/>
    </location>
</feature>
<evidence type="ECO:0000313" key="3">
    <source>
        <dbReference type="Proteomes" id="UP000256478"/>
    </source>
</evidence>
<comment type="caution">
    <text evidence="2">The sequence shown here is derived from an EMBL/GenBank/DDBJ whole genome shotgun (WGS) entry which is preliminary data.</text>
</comment>
<dbReference type="RefSeq" id="WP_116008447.1">
    <property type="nucleotide sequence ID" value="NZ_QUOU01000001.1"/>
</dbReference>
<sequence length="79" mass="8907">MTLYSWFRDAVKQDAPVKDNSVKTTLNQAMWPIAQVRESLLASAITPDEVANKQQPKHSINTTDGLAVEEVNPQHKLQY</sequence>
<feature type="compositionally biased region" description="Polar residues" evidence="1">
    <location>
        <begin position="52"/>
        <end position="64"/>
    </location>
</feature>
<evidence type="ECO:0000256" key="1">
    <source>
        <dbReference type="SAM" id="MobiDB-lite"/>
    </source>
</evidence>
<dbReference type="OrthoDB" id="6228572at2"/>
<reference evidence="2 3" key="1">
    <citation type="submission" date="2018-08" db="EMBL/GenBank/DDBJ databases">
        <title>Thalassotalea euphylliae genome.</title>
        <authorList>
            <person name="Summers S."/>
            <person name="Rice S.A."/>
            <person name="Freckelton M.L."/>
            <person name="Nedved B.T."/>
            <person name="Hadfield M.G."/>
        </authorList>
    </citation>
    <scope>NUCLEOTIDE SEQUENCE [LARGE SCALE GENOMIC DNA]</scope>
    <source>
        <strain evidence="2 3">H1</strain>
    </source>
</reference>
<proteinExistence type="predicted"/>
<dbReference type="Proteomes" id="UP000256478">
    <property type="component" value="Unassembled WGS sequence"/>
</dbReference>
<name>A0A3E0TRW3_9GAMM</name>
<dbReference type="AlphaFoldDB" id="A0A3E0TRW3"/>